<dbReference type="InterPro" id="IPR054271">
    <property type="entry name" value="DUF7002"/>
</dbReference>
<dbReference type="AlphaFoldDB" id="A0A853C9Q7"/>
<comment type="caution">
    <text evidence="1">The sequence shown here is derived from an EMBL/GenBank/DDBJ whole genome shotgun (WGS) entry which is preliminary data.</text>
</comment>
<dbReference type="EMBL" id="JACCFP010000001">
    <property type="protein sequence ID" value="NYJ02953.1"/>
    <property type="molecule type" value="Genomic_DNA"/>
</dbReference>
<dbReference type="Pfam" id="PF22531">
    <property type="entry name" value="DUF7002"/>
    <property type="match status" value="1"/>
</dbReference>
<reference evidence="1 2" key="1">
    <citation type="submission" date="2020-07" db="EMBL/GenBank/DDBJ databases">
        <title>Sequencing the genomes of 1000 actinobacteria strains.</title>
        <authorList>
            <person name="Klenk H.-P."/>
        </authorList>
    </citation>
    <scope>NUCLEOTIDE SEQUENCE [LARGE SCALE GENOMIC DNA]</scope>
    <source>
        <strain evidence="1 2">DSM 103833</strain>
    </source>
</reference>
<keyword evidence="2" id="KW-1185">Reference proteome</keyword>
<dbReference type="RefSeq" id="WP_179669256.1">
    <property type="nucleotide sequence ID" value="NZ_JACCFP010000001.1"/>
</dbReference>
<name>A0A853C9Q7_9ACTN</name>
<protein>
    <submittedName>
        <fullName evidence="1">Uncharacterized protein</fullName>
    </submittedName>
</protein>
<gene>
    <name evidence="1" type="ORF">HNR19_003651</name>
</gene>
<evidence type="ECO:0000313" key="1">
    <source>
        <dbReference type="EMBL" id="NYJ02953.1"/>
    </source>
</evidence>
<evidence type="ECO:0000313" key="2">
    <source>
        <dbReference type="Proteomes" id="UP000530424"/>
    </source>
</evidence>
<dbReference type="Proteomes" id="UP000530424">
    <property type="component" value="Unassembled WGS sequence"/>
</dbReference>
<proteinExistence type="predicted"/>
<organism evidence="1 2">
    <name type="scientific">Nocardioides thalensis</name>
    <dbReference type="NCBI Taxonomy" id="1914755"/>
    <lineage>
        <taxon>Bacteria</taxon>
        <taxon>Bacillati</taxon>
        <taxon>Actinomycetota</taxon>
        <taxon>Actinomycetes</taxon>
        <taxon>Propionibacteriales</taxon>
        <taxon>Nocardioidaceae</taxon>
        <taxon>Nocardioides</taxon>
    </lineage>
</organism>
<sequence length="218" mass="24843">MSPEELAERHPLVHHVTTGGAWEAISRTGLLSTRALLDRFEVPEPDRGTLLSRPRPVPVELTHPRHGRAVIFDNRPLRLPILQRCLDCSVEEFCRELNARVFFWATERRLENHLRARGHRGRRRDVITVSTRRLLEECGPAVTLCAFNSGSTLYPNAPRRGPASFRPVADYPYDEERRRRGRSNALAEVCVSGQVARIDDVVERVVRIDADGERTRVA</sequence>
<accession>A0A853C9Q7</accession>